<keyword evidence="2" id="KW-0677">Repeat</keyword>
<comment type="caution">
    <text evidence="9">The sequence shown here is derived from an EMBL/GenBank/DDBJ whole genome shotgun (WGS) entry which is preliminary data.</text>
</comment>
<dbReference type="EMBL" id="LYUB02000007">
    <property type="protein sequence ID" value="OVF08675.1"/>
    <property type="molecule type" value="Genomic_DNA"/>
</dbReference>
<dbReference type="OMA" id="HHWDVKS"/>
<accession>A0AA91T266</accession>
<organism evidence="9 10">
    <name type="scientific">Clavispora lusitaniae</name>
    <name type="common">Candida lusitaniae</name>
    <dbReference type="NCBI Taxonomy" id="36911"/>
    <lineage>
        <taxon>Eukaryota</taxon>
        <taxon>Fungi</taxon>
        <taxon>Dikarya</taxon>
        <taxon>Ascomycota</taxon>
        <taxon>Saccharomycotina</taxon>
        <taxon>Pichiomycetes</taxon>
        <taxon>Metschnikowiaceae</taxon>
        <taxon>Clavispora</taxon>
    </lineage>
</organism>
<reference evidence="9 10" key="1">
    <citation type="submission" date="2017-04" db="EMBL/GenBank/DDBJ databases">
        <title>Draft genome of the yeast Clavispora lusitaniae type strain CBS 6936.</title>
        <authorList>
            <person name="Durrens P."/>
            <person name="Klopp C."/>
            <person name="Biteau N."/>
            <person name="Fitton-Ouhabi V."/>
            <person name="Dementhon K."/>
            <person name="Accoceberry I."/>
            <person name="Sherman D.J."/>
            <person name="Noel T."/>
        </authorList>
    </citation>
    <scope>NUCLEOTIDE SEQUENCE [LARGE SCALE GENOMIC DNA]</scope>
    <source>
        <strain evidence="9 10">CBS 6936</strain>
    </source>
</reference>
<dbReference type="Proteomes" id="UP000195602">
    <property type="component" value="Unassembled WGS sequence"/>
</dbReference>
<feature type="repeat" description="WD" evidence="5">
    <location>
        <begin position="214"/>
        <end position="255"/>
    </location>
</feature>
<dbReference type="InterPro" id="IPR020472">
    <property type="entry name" value="WD40_PAC1"/>
</dbReference>
<sequence length="442" mass="49708">MSRYQQSLEQQLQSQEKKGHHRRTVDHGNSMGRWHMQRSLGRTRYHLGAARPESSYLVDVLPALAYKNDNVAGNAAAFDIQAKFVHLSSNKARHSINAVKWTPEGRRLVVASHSGEFTIWNGMTFNFETIMQAHDSAVLALRYSHSDEWLLSGDQDGAIKYWQPNYNNVNIVQAHGDAVRDIAFSPTDSKYVTCSDDSTLKIWSFASGREERVLTGHHWDVKSADWHPTLGLVVSGSKDNLVKLWDPRTPAAVATLLGFKHTVTKTKFQKAGTARLLASVSRDRSCRVFDLRAMADYTVIRDHEADLSCVEWHPVHASLLTTAAYDGAMHHYFLDKYVPADVDQSGPASVEAVHRIPYAHEKAIHALEYHPLGHLLCSAGNDRSARFWSRARPNDPMAFKDPLYTNDKNGAWYYGVNNNVNAVLEDTSHVVEQERRGIPGLN</sequence>
<evidence type="ECO:0000256" key="5">
    <source>
        <dbReference type="PROSITE-ProRule" id="PRU00221"/>
    </source>
</evidence>
<dbReference type="PRINTS" id="PR00320">
    <property type="entry name" value="GPROTEINBRPT"/>
</dbReference>
<evidence type="ECO:0000259" key="8">
    <source>
        <dbReference type="Pfam" id="PF23383"/>
    </source>
</evidence>
<feature type="repeat" description="WD" evidence="5">
    <location>
        <begin position="131"/>
        <end position="163"/>
    </location>
</feature>
<keyword evidence="6" id="KW-0507">mRNA processing</keyword>
<dbReference type="PANTHER" id="PTHR22836:SF0">
    <property type="entry name" value="PRE-MRNA 3' END PROCESSING PROTEIN WDR33"/>
    <property type="match status" value="1"/>
</dbReference>
<evidence type="ECO:0000256" key="2">
    <source>
        <dbReference type="ARBA" id="ARBA00022737"/>
    </source>
</evidence>
<dbReference type="SMART" id="SM00320">
    <property type="entry name" value="WD40"/>
    <property type="match status" value="7"/>
</dbReference>
<dbReference type="InterPro" id="IPR015943">
    <property type="entry name" value="WD40/YVTN_repeat-like_dom_sf"/>
</dbReference>
<dbReference type="InterPro" id="IPR056154">
    <property type="entry name" value="Beta-prop_IFT140_1st"/>
</dbReference>
<evidence type="ECO:0000313" key="10">
    <source>
        <dbReference type="Proteomes" id="UP000195602"/>
    </source>
</evidence>
<comment type="subcellular location">
    <subcellularLocation>
        <location evidence="6">Nucleus</location>
    </subcellularLocation>
</comment>
<gene>
    <name evidence="9" type="ORF">A9F13_07g01353</name>
</gene>
<feature type="region of interest" description="Disordered" evidence="7">
    <location>
        <begin position="1"/>
        <end position="33"/>
    </location>
</feature>
<comment type="function">
    <text evidence="3">Required for 3'-end cleavage and polyadenylation of pre-mRNAs. Also involved in chromosome segregation where it has a role in chromosome attachment to the mitotic spindle.</text>
</comment>
<dbReference type="KEGG" id="clus:A9F13_07g01353"/>
<evidence type="ECO:0000256" key="6">
    <source>
        <dbReference type="RuleBase" id="RU369034"/>
    </source>
</evidence>
<dbReference type="AlphaFoldDB" id="A0AA91T266"/>
<dbReference type="Pfam" id="PF23383">
    <property type="entry name" value="Beta-prop_IFT140_1st"/>
    <property type="match status" value="1"/>
</dbReference>
<dbReference type="GO" id="GO:0000785">
    <property type="term" value="C:chromatin"/>
    <property type="evidence" value="ECO:0007669"/>
    <property type="project" value="EnsemblFungi"/>
</dbReference>
<dbReference type="PANTHER" id="PTHR22836">
    <property type="entry name" value="WD40 REPEAT PROTEIN"/>
    <property type="match status" value="1"/>
</dbReference>
<feature type="repeat" description="WD" evidence="5">
    <location>
        <begin position="357"/>
        <end position="389"/>
    </location>
</feature>
<dbReference type="PROSITE" id="PS50082">
    <property type="entry name" value="WD_REPEATS_2"/>
    <property type="match status" value="4"/>
</dbReference>
<evidence type="ECO:0000256" key="1">
    <source>
        <dbReference type="ARBA" id="ARBA00022574"/>
    </source>
</evidence>
<dbReference type="GO" id="GO:0005847">
    <property type="term" value="C:mRNA cleavage and polyadenylation specificity factor complex"/>
    <property type="evidence" value="ECO:0007669"/>
    <property type="project" value="EnsemblFungi"/>
</dbReference>
<dbReference type="InterPro" id="IPR001680">
    <property type="entry name" value="WD40_rpt"/>
</dbReference>
<evidence type="ECO:0000256" key="4">
    <source>
        <dbReference type="ARBA" id="ARBA00026154"/>
    </source>
</evidence>
<name>A0AA91T266_CLALS</name>
<dbReference type="InterPro" id="IPR045245">
    <property type="entry name" value="Pfs2-like"/>
</dbReference>
<dbReference type="Pfam" id="PF00400">
    <property type="entry name" value="WD40"/>
    <property type="match status" value="3"/>
</dbReference>
<evidence type="ECO:0000313" key="9">
    <source>
        <dbReference type="EMBL" id="OVF08675.1"/>
    </source>
</evidence>
<dbReference type="GO" id="GO:0180010">
    <property type="term" value="P:co-transcriptional mRNA 3'-end processing, cleavage and polyadenylation pathway"/>
    <property type="evidence" value="ECO:0007669"/>
    <property type="project" value="EnsemblFungi"/>
</dbReference>
<evidence type="ECO:0000256" key="7">
    <source>
        <dbReference type="SAM" id="MobiDB-lite"/>
    </source>
</evidence>
<dbReference type="CDD" id="cd00200">
    <property type="entry name" value="WD40"/>
    <property type="match status" value="1"/>
</dbReference>
<evidence type="ECO:0000256" key="3">
    <source>
        <dbReference type="ARBA" id="ARBA00025498"/>
    </source>
</evidence>
<dbReference type="Gene3D" id="2.130.10.10">
    <property type="entry name" value="YVTN repeat-like/Quinoprotein amine dehydrogenase"/>
    <property type="match status" value="3"/>
</dbReference>
<proteinExistence type="predicted"/>
<feature type="repeat" description="WD" evidence="5">
    <location>
        <begin position="172"/>
        <end position="213"/>
    </location>
</feature>
<dbReference type="PROSITE" id="PS50294">
    <property type="entry name" value="WD_REPEATS_REGION"/>
    <property type="match status" value="4"/>
</dbReference>
<dbReference type="InterPro" id="IPR036322">
    <property type="entry name" value="WD40_repeat_dom_sf"/>
</dbReference>
<feature type="compositionally biased region" description="Low complexity" evidence="7">
    <location>
        <begin position="1"/>
        <end position="14"/>
    </location>
</feature>
<feature type="domain" description="IFT140 first beta-propeller" evidence="8">
    <location>
        <begin position="63"/>
        <end position="164"/>
    </location>
</feature>
<keyword evidence="6" id="KW-0539">Nucleus</keyword>
<dbReference type="SUPFAM" id="SSF50978">
    <property type="entry name" value="WD40 repeat-like"/>
    <property type="match status" value="1"/>
</dbReference>
<protein>
    <recommendedName>
        <fullName evidence="4 6">Polyadenylation factor subunit 2</fullName>
    </recommendedName>
</protein>
<keyword evidence="1 5" id="KW-0853">WD repeat</keyword>